<dbReference type="CDD" id="cd14014">
    <property type="entry name" value="STKc_PknB_like"/>
    <property type="match status" value="1"/>
</dbReference>
<evidence type="ECO:0000256" key="7">
    <source>
        <dbReference type="ARBA" id="ARBA00047899"/>
    </source>
</evidence>
<evidence type="ECO:0000256" key="3">
    <source>
        <dbReference type="ARBA" id="ARBA00022679"/>
    </source>
</evidence>
<comment type="catalytic activity">
    <reaction evidence="7">
        <text>L-threonyl-[protein] + ATP = O-phospho-L-threonyl-[protein] + ADP + H(+)</text>
        <dbReference type="Rhea" id="RHEA:46608"/>
        <dbReference type="Rhea" id="RHEA-COMP:11060"/>
        <dbReference type="Rhea" id="RHEA-COMP:11605"/>
        <dbReference type="ChEBI" id="CHEBI:15378"/>
        <dbReference type="ChEBI" id="CHEBI:30013"/>
        <dbReference type="ChEBI" id="CHEBI:30616"/>
        <dbReference type="ChEBI" id="CHEBI:61977"/>
        <dbReference type="ChEBI" id="CHEBI:456216"/>
        <dbReference type="EC" id="2.7.11.1"/>
    </reaction>
</comment>
<evidence type="ECO:0000256" key="9">
    <source>
        <dbReference type="SAM" id="MobiDB-lite"/>
    </source>
</evidence>
<feature type="region of interest" description="Disordered" evidence="9">
    <location>
        <begin position="406"/>
        <end position="440"/>
    </location>
</feature>
<dbReference type="KEGG" id="tsin:OXH18_19810"/>
<keyword evidence="4" id="KW-0547">Nucleotide-binding</keyword>
<feature type="transmembrane region" description="Helical" evidence="10">
    <location>
        <begin position="631"/>
        <end position="655"/>
    </location>
</feature>
<evidence type="ECO:0000256" key="4">
    <source>
        <dbReference type="ARBA" id="ARBA00022741"/>
    </source>
</evidence>
<name>A0A9E8ZJ16_9CYAN</name>
<keyword evidence="10" id="KW-1133">Transmembrane helix</keyword>
<feature type="transmembrane region" description="Helical" evidence="10">
    <location>
        <begin position="563"/>
        <end position="594"/>
    </location>
</feature>
<dbReference type="GO" id="GO:0005524">
    <property type="term" value="F:ATP binding"/>
    <property type="evidence" value="ECO:0007669"/>
    <property type="project" value="UniProtKB-KW"/>
</dbReference>
<evidence type="ECO:0000259" key="11">
    <source>
        <dbReference type="PROSITE" id="PS50006"/>
    </source>
</evidence>
<organism evidence="13 14">
    <name type="scientific">Thermocoleostomius sinensis A174</name>
    <dbReference type="NCBI Taxonomy" id="2016057"/>
    <lineage>
        <taxon>Bacteria</taxon>
        <taxon>Bacillati</taxon>
        <taxon>Cyanobacteriota</taxon>
        <taxon>Cyanophyceae</taxon>
        <taxon>Oculatellales</taxon>
        <taxon>Oculatellaceae</taxon>
        <taxon>Thermocoleostomius</taxon>
    </lineage>
</organism>
<keyword evidence="3" id="KW-0808">Transferase</keyword>
<dbReference type="SUPFAM" id="SSF49879">
    <property type="entry name" value="SMAD/FHA domain"/>
    <property type="match status" value="1"/>
</dbReference>
<dbReference type="Gene3D" id="3.30.200.20">
    <property type="entry name" value="Phosphorylase Kinase, domain 1"/>
    <property type="match status" value="1"/>
</dbReference>
<dbReference type="InterPro" id="IPR008984">
    <property type="entry name" value="SMAD_FHA_dom_sf"/>
</dbReference>
<keyword evidence="2" id="KW-0723">Serine/threonine-protein kinase</keyword>
<dbReference type="InterPro" id="IPR000253">
    <property type="entry name" value="FHA_dom"/>
</dbReference>
<dbReference type="SMART" id="SM00240">
    <property type="entry name" value="FHA"/>
    <property type="match status" value="1"/>
</dbReference>
<dbReference type="PROSITE" id="PS50011">
    <property type="entry name" value="PROTEIN_KINASE_DOM"/>
    <property type="match status" value="1"/>
</dbReference>
<dbReference type="AlphaFoldDB" id="A0A9E8ZJ16"/>
<dbReference type="Gene3D" id="1.10.510.10">
    <property type="entry name" value="Transferase(Phosphotransferase) domain 1"/>
    <property type="match status" value="1"/>
</dbReference>
<evidence type="ECO:0000256" key="1">
    <source>
        <dbReference type="ARBA" id="ARBA00012513"/>
    </source>
</evidence>
<keyword evidence="10" id="KW-0472">Membrane</keyword>
<evidence type="ECO:0000256" key="10">
    <source>
        <dbReference type="SAM" id="Phobius"/>
    </source>
</evidence>
<dbReference type="EMBL" id="CP113797">
    <property type="protein sequence ID" value="WAL59396.1"/>
    <property type="molecule type" value="Genomic_DNA"/>
</dbReference>
<dbReference type="EC" id="2.7.11.1" evidence="1"/>
<dbReference type="Pfam" id="PF00069">
    <property type="entry name" value="Pkinase"/>
    <property type="match status" value="1"/>
</dbReference>
<dbReference type="SUPFAM" id="SSF56112">
    <property type="entry name" value="Protein kinase-like (PK-like)"/>
    <property type="match status" value="1"/>
</dbReference>
<feature type="domain" description="FHA" evidence="11">
    <location>
        <begin position="321"/>
        <end position="373"/>
    </location>
</feature>
<keyword evidence="10" id="KW-0812">Transmembrane</keyword>
<dbReference type="Gene3D" id="2.60.200.20">
    <property type="match status" value="1"/>
</dbReference>
<dbReference type="Proteomes" id="UP001163152">
    <property type="component" value="Chromosome"/>
</dbReference>
<dbReference type="InterPro" id="IPR011009">
    <property type="entry name" value="Kinase-like_dom_sf"/>
</dbReference>
<gene>
    <name evidence="13" type="ORF">OXH18_19810</name>
</gene>
<keyword evidence="6" id="KW-0067">ATP-binding</keyword>
<feature type="transmembrane region" description="Helical" evidence="10">
    <location>
        <begin position="606"/>
        <end position="625"/>
    </location>
</feature>
<evidence type="ECO:0000256" key="5">
    <source>
        <dbReference type="ARBA" id="ARBA00022777"/>
    </source>
</evidence>
<feature type="transmembrane region" description="Helical" evidence="10">
    <location>
        <begin position="507"/>
        <end position="526"/>
    </location>
</feature>
<evidence type="ECO:0000256" key="6">
    <source>
        <dbReference type="ARBA" id="ARBA00022840"/>
    </source>
</evidence>
<reference evidence="13" key="1">
    <citation type="submission" date="2022-12" db="EMBL/GenBank/DDBJ databases">
        <title>Polyphasic identification of a Novel Hot-Spring Cyanobacterium Ocullathermofonsia sinensis gen nov. sp. nov. and Genomic Insights on its Adaptations to the Thermal Habitat.</title>
        <authorList>
            <person name="Daroch M."/>
            <person name="Tang J."/>
            <person name="Jiang Y."/>
        </authorList>
    </citation>
    <scope>NUCLEOTIDE SEQUENCE</scope>
    <source>
        <strain evidence="13">PKUAC-SCTA174</strain>
    </source>
</reference>
<evidence type="ECO:0000256" key="2">
    <source>
        <dbReference type="ARBA" id="ARBA00022527"/>
    </source>
</evidence>
<dbReference type="GO" id="GO:0004674">
    <property type="term" value="F:protein serine/threonine kinase activity"/>
    <property type="evidence" value="ECO:0007669"/>
    <property type="project" value="UniProtKB-KW"/>
</dbReference>
<sequence>MIGQLLDRRYLITHSLSSGGFGETYLAQDTRIPGQPACVVKQLKSASTNPAHVEKARQLFNREAEALAKLGDHDQIPRLLAYFTEGDEFYLVQEFVEGHTLEAELGQLWTEEPVIQLLEEVLTVLSFVHAQGVIHRDIKPANIIRRKRDGKLILIDFGAIKQVRIQPDGSGEFSAVAPGTRIGTIGYMPMEQARGKPRPSSDLYALGMIAIQALTGLHPTRFEDDSVTGEARWQHLVPISPGLIHILTHLTRYNARQRYQTATEALQAVQQLAHGFDPTPVAGPIAPPELLHELTLEWYDAGLPHSRLIHPRQPSRQPGSIRIGRDPARCDIVLSDITVSGLHVEIFFNADDQHFYVRNLRDTNPPLVDGRSLPHGERVLNQGSVLQLGHVELRVTDIGVKQYPSNYARSLGQPTPPPDESPTRKAAIGSLNPVNLPPVPNPPPPVLPPYRQEPVVPSYGVPNLPQNIAQTPPAYSNNANSDPLVAAVEQPVRRSSPGNAKLLQQVWLPWAMGTALATAIGAGLYVPTQGLSNLIAGTAIGGCTGVVQWVVLRRWVSAIGGWILATMLATALSFAIAASFPIAFVAMGILPGIAQWLMLRLKLPRAGWWILAKALSDFIGWAIGLRLAPNTFWLIGGIAGLVSGLVTGGVMVWLIRRSGDSETST</sequence>
<evidence type="ECO:0000313" key="14">
    <source>
        <dbReference type="Proteomes" id="UP001163152"/>
    </source>
</evidence>
<dbReference type="SMART" id="SM00220">
    <property type="entry name" value="S_TKc"/>
    <property type="match status" value="1"/>
</dbReference>
<dbReference type="Pfam" id="PF00498">
    <property type="entry name" value="FHA"/>
    <property type="match status" value="1"/>
</dbReference>
<evidence type="ECO:0000259" key="12">
    <source>
        <dbReference type="PROSITE" id="PS50011"/>
    </source>
</evidence>
<dbReference type="PANTHER" id="PTHR24363:SF0">
    <property type="entry name" value="SERINE_THREONINE KINASE LIKE DOMAIN CONTAINING 1"/>
    <property type="match status" value="1"/>
</dbReference>
<comment type="catalytic activity">
    <reaction evidence="8">
        <text>L-seryl-[protein] + ATP = O-phospho-L-seryl-[protein] + ADP + H(+)</text>
        <dbReference type="Rhea" id="RHEA:17989"/>
        <dbReference type="Rhea" id="RHEA-COMP:9863"/>
        <dbReference type="Rhea" id="RHEA-COMP:11604"/>
        <dbReference type="ChEBI" id="CHEBI:15378"/>
        <dbReference type="ChEBI" id="CHEBI:29999"/>
        <dbReference type="ChEBI" id="CHEBI:30616"/>
        <dbReference type="ChEBI" id="CHEBI:83421"/>
        <dbReference type="ChEBI" id="CHEBI:456216"/>
        <dbReference type="EC" id="2.7.11.1"/>
    </reaction>
</comment>
<keyword evidence="5 13" id="KW-0418">Kinase</keyword>
<protein>
    <recommendedName>
        <fullName evidence="1">non-specific serine/threonine protein kinase</fullName>
        <ecNumber evidence="1">2.7.11.1</ecNumber>
    </recommendedName>
</protein>
<keyword evidence="14" id="KW-1185">Reference proteome</keyword>
<dbReference type="PROSITE" id="PS50006">
    <property type="entry name" value="FHA_DOMAIN"/>
    <property type="match status" value="1"/>
</dbReference>
<dbReference type="PANTHER" id="PTHR24363">
    <property type="entry name" value="SERINE/THREONINE PROTEIN KINASE"/>
    <property type="match status" value="1"/>
</dbReference>
<dbReference type="InterPro" id="IPR000719">
    <property type="entry name" value="Prot_kinase_dom"/>
</dbReference>
<evidence type="ECO:0000313" key="13">
    <source>
        <dbReference type="EMBL" id="WAL59396.1"/>
    </source>
</evidence>
<dbReference type="RefSeq" id="WP_268609191.1">
    <property type="nucleotide sequence ID" value="NZ_CP113797.1"/>
</dbReference>
<dbReference type="CDD" id="cd00060">
    <property type="entry name" value="FHA"/>
    <property type="match status" value="1"/>
</dbReference>
<feature type="domain" description="Protein kinase" evidence="12">
    <location>
        <begin position="10"/>
        <end position="277"/>
    </location>
</feature>
<accession>A0A9E8ZJ16</accession>
<feature type="transmembrane region" description="Helical" evidence="10">
    <location>
        <begin position="533"/>
        <end position="551"/>
    </location>
</feature>
<proteinExistence type="predicted"/>
<evidence type="ECO:0000256" key="8">
    <source>
        <dbReference type="ARBA" id="ARBA00048679"/>
    </source>
</evidence>